<dbReference type="Gene3D" id="2.40.70.10">
    <property type="entry name" value="Acid Proteases"/>
    <property type="match status" value="1"/>
</dbReference>
<dbReference type="AlphaFoldDB" id="A0A1E3SIU5"/>
<feature type="chain" id="PRO_5043144303" description="Lipoprotein" evidence="1">
    <location>
        <begin position="29"/>
        <end position="353"/>
    </location>
</feature>
<dbReference type="EMBL" id="MVHT01000027">
    <property type="protein sequence ID" value="ORB05779.1"/>
    <property type="molecule type" value="Genomic_DNA"/>
</dbReference>
<feature type="signal peptide" evidence="1">
    <location>
        <begin position="1"/>
        <end position="28"/>
    </location>
</feature>
<evidence type="ECO:0000313" key="2">
    <source>
        <dbReference type="EMBL" id="ORB05779.1"/>
    </source>
</evidence>
<keyword evidence="1" id="KW-0732">Signal</keyword>
<evidence type="ECO:0000256" key="1">
    <source>
        <dbReference type="SAM" id="SignalP"/>
    </source>
</evidence>
<dbReference type="STRING" id="28445.BHQ20_06175"/>
<proteinExistence type="predicted"/>
<protein>
    <recommendedName>
        <fullName evidence="4">Lipoprotein</fullName>
    </recommendedName>
</protein>
<accession>A0A1E3SIU5</accession>
<name>A0A1E3SIU5_MYCIE</name>
<dbReference type="Proteomes" id="UP000192739">
    <property type="component" value="Unassembled WGS sequence"/>
</dbReference>
<evidence type="ECO:0008006" key="4">
    <source>
        <dbReference type="Google" id="ProtNLM"/>
    </source>
</evidence>
<organism evidence="2 3">
    <name type="scientific">Mycobacterium intermedium</name>
    <dbReference type="NCBI Taxonomy" id="28445"/>
    <lineage>
        <taxon>Bacteria</taxon>
        <taxon>Bacillati</taxon>
        <taxon>Actinomycetota</taxon>
        <taxon>Actinomycetes</taxon>
        <taxon>Mycobacteriales</taxon>
        <taxon>Mycobacteriaceae</taxon>
        <taxon>Mycobacterium</taxon>
        <taxon>Mycobacterium simiae complex</taxon>
    </lineage>
</organism>
<reference evidence="2 3" key="1">
    <citation type="submission" date="2017-02" db="EMBL/GenBank/DDBJ databases">
        <title>The new phylogeny of genus Mycobacterium.</title>
        <authorList>
            <person name="Tortoli E."/>
            <person name="Trovato A."/>
            <person name="Cirillo D.M."/>
        </authorList>
    </citation>
    <scope>NUCLEOTIDE SEQUENCE [LARGE SCALE GENOMIC DNA]</scope>
    <source>
        <strain evidence="2 3">DSM 44049</strain>
    </source>
</reference>
<dbReference type="InterPro" id="IPR021109">
    <property type="entry name" value="Peptidase_aspartic_dom_sf"/>
</dbReference>
<evidence type="ECO:0000313" key="3">
    <source>
        <dbReference type="Proteomes" id="UP000192739"/>
    </source>
</evidence>
<keyword evidence="3" id="KW-1185">Reference proteome</keyword>
<gene>
    <name evidence="2" type="ORF">BST27_11920</name>
</gene>
<sequence length="353" mass="36743">MLTAVIARIGRLVAMVTALCLLAGCASGGREAPSTTVTKTYDRFTQSYTVPWLDSPDFSDLRRTLKIQASVNGGKVSSYTVDTGSVGLVVPASEVPNIPPGSPPGSLTYSSSGLKLTGVWATLPISFPQAVNARGANVAAQAIVPVLAVTEASCTGSGVNSSRCRNHIPHMLGVGFGRGKTERTAPDHNPFLNLTEMVAGTMRRGYIIGRGGLVLGLTDSNTVGAWTMQPLKDAGEPASGTHHDWTPLTGGFTVGSDVRHEGTVLIDTGLLNMIVEDDGLPSGGEVPAGTDMSITLGGVNYRFRVGDGGAQTPSRVNYARASRGAFVNTGLRALGRYDLLFDADGGFLGLHAR</sequence>
<comment type="caution">
    <text evidence="2">The sequence shown here is derived from an EMBL/GenBank/DDBJ whole genome shotgun (WGS) entry which is preliminary data.</text>
</comment>